<dbReference type="SUPFAM" id="SSF56091">
    <property type="entry name" value="DNA ligase/mRNA capping enzyme, catalytic domain"/>
    <property type="match status" value="1"/>
</dbReference>
<dbReference type="Gene3D" id="1.10.150.20">
    <property type="entry name" value="5' to 3' exonuclease, C-terminal subdomain"/>
    <property type="match status" value="1"/>
</dbReference>
<dbReference type="Pfam" id="PF01653">
    <property type="entry name" value="DNA_ligase_aden"/>
    <property type="match status" value="1"/>
</dbReference>
<evidence type="ECO:0000313" key="10">
    <source>
        <dbReference type="EMBL" id="QHT12169.1"/>
    </source>
</evidence>
<keyword evidence="6" id="KW-0520">NAD</keyword>
<dbReference type="InterPro" id="IPR036420">
    <property type="entry name" value="BRCT_dom_sf"/>
</dbReference>
<evidence type="ECO:0000259" key="9">
    <source>
        <dbReference type="PROSITE" id="PS50172"/>
    </source>
</evidence>
<evidence type="ECO:0000256" key="3">
    <source>
        <dbReference type="ARBA" id="ARBA00022705"/>
    </source>
</evidence>
<evidence type="ECO:0000256" key="8">
    <source>
        <dbReference type="SAM" id="MobiDB-lite"/>
    </source>
</evidence>
<dbReference type="Gene3D" id="2.40.50.140">
    <property type="entry name" value="Nucleic acid-binding proteins"/>
    <property type="match status" value="1"/>
</dbReference>
<feature type="region of interest" description="Disordered" evidence="8">
    <location>
        <begin position="1"/>
        <end position="32"/>
    </location>
</feature>
<dbReference type="CDD" id="cd17748">
    <property type="entry name" value="BRCT_DNA_ligase_like"/>
    <property type="match status" value="1"/>
</dbReference>
<evidence type="ECO:0000256" key="7">
    <source>
        <dbReference type="ARBA" id="ARBA00034005"/>
    </source>
</evidence>
<dbReference type="PROSITE" id="PS50172">
    <property type="entry name" value="BRCT"/>
    <property type="match status" value="1"/>
</dbReference>
<dbReference type="GO" id="GO:0006260">
    <property type="term" value="P:DNA replication"/>
    <property type="evidence" value="ECO:0007669"/>
    <property type="project" value="UniProtKB-KW"/>
</dbReference>
<dbReference type="InterPro" id="IPR010994">
    <property type="entry name" value="RuvA_2-like"/>
</dbReference>
<feature type="compositionally biased region" description="Polar residues" evidence="8">
    <location>
        <begin position="16"/>
        <end position="26"/>
    </location>
</feature>
<dbReference type="Gene3D" id="3.40.50.10190">
    <property type="entry name" value="BRCT domain"/>
    <property type="match status" value="1"/>
</dbReference>
<proteinExistence type="predicted"/>
<evidence type="ECO:0000256" key="6">
    <source>
        <dbReference type="ARBA" id="ARBA00023027"/>
    </source>
</evidence>
<dbReference type="InterPro" id="IPR013839">
    <property type="entry name" value="DNAligase_adenylation"/>
</dbReference>
<feature type="compositionally biased region" description="Basic residues" evidence="8">
    <location>
        <begin position="1"/>
        <end position="12"/>
    </location>
</feature>
<evidence type="ECO:0000256" key="2">
    <source>
        <dbReference type="ARBA" id="ARBA00022598"/>
    </source>
</evidence>
<dbReference type="SMART" id="SM00532">
    <property type="entry name" value="LIGANc"/>
    <property type="match status" value="1"/>
</dbReference>
<feature type="domain" description="BRCT" evidence="9">
    <location>
        <begin position="598"/>
        <end position="674"/>
    </location>
</feature>
<dbReference type="EC" id="6.5.1.2" evidence="1"/>
<dbReference type="InterPro" id="IPR012340">
    <property type="entry name" value="NA-bd_OB-fold"/>
</dbReference>
<dbReference type="InterPro" id="IPR013840">
    <property type="entry name" value="DNAligase_N"/>
</dbReference>
<keyword evidence="4" id="KW-0479">Metal-binding</keyword>
<dbReference type="SUPFAM" id="SSF50249">
    <property type="entry name" value="Nucleic acid-binding proteins"/>
    <property type="match status" value="1"/>
</dbReference>
<dbReference type="Pfam" id="PF14520">
    <property type="entry name" value="HHH_5"/>
    <property type="match status" value="1"/>
</dbReference>
<reference evidence="10" key="1">
    <citation type="journal article" date="2020" name="Nature">
        <title>Giant virus diversity and host interactions through global metagenomics.</title>
        <authorList>
            <person name="Schulz F."/>
            <person name="Roux S."/>
            <person name="Paez-Espino D."/>
            <person name="Jungbluth S."/>
            <person name="Walsh D.A."/>
            <person name="Denef V.J."/>
            <person name="McMahon K.D."/>
            <person name="Konstantinidis K.T."/>
            <person name="Eloe-Fadrosh E.A."/>
            <person name="Kyrpides N.C."/>
            <person name="Woyke T."/>
        </authorList>
    </citation>
    <scope>NUCLEOTIDE SEQUENCE</scope>
    <source>
        <strain evidence="10">GVMAG-M-3300023174-129</strain>
    </source>
</reference>
<dbReference type="AlphaFoldDB" id="A0A6C0D8A9"/>
<dbReference type="SUPFAM" id="SSF52113">
    <property type="entry name" value="BRCT domain"/>
    <property type="match status" value="1"/>
</dbReference>
<comment type="catalytic activity">
    <reaction evidence="7">
        <text>NAD(+) + (deoxyribonucleotide)n-3'-hydroxyl + 5'-phospho-(deoxyribonucleotide)m = (deoxyribonucleotide)n+m + AMP + beta-nicotinamide D-nucleotide.</text>
        <dbReference type="EC" id="6.5.1.2"/>
    </reaction>
</comment>
<accession>A0A6C0D8A9</accession>
<dbReference type="InterPro" id="IPR001679">
    <property type="entry name" value="DNA_ligase"/>
</dbReference>
<dbReference type="EMBL" id="MN739542">
    <property type="protein sequence ID" value="QHT12169.1"/>
    <property type="molecule type" value="Genomic_DNA"/>
</dbReference>
<dbReference type="Gene3D" id="3.30.470.30">
    <property type="entry name" value="DNA ligase/mRNA capping enzyme"/>
    <property type="match status" value="1"/>
</dbReference>
<name>A0A6C0D8A9_9ZZZZ</name>
<evidence type="ECO:0000256" key="5">
    <source>
        <dbReference type="ARBA" id="ARBA00022833"/>
    </source>
</evidence>
<evidence type="ECO:0000256" key="1">
    <source>
        <dbReference type="ARBA" id="ARBA00012722"/>
    </source>
</evidence>
<dbReference type="InterPro" id="IPR001357">
    <property type="entry name" value="BRCT_dom"/>
</dbReference>
<protein>
    <recommendedName>
        <fullName evidence="1">DNA ligase (NAD(+))</fullName>
        <ecNumber evidence="1">6.5.1.2</ecNumber>
    </recommendedName>
</protein>
<evidence type="ECO:0000256" key="4">
    <source>
        <dbReference type="ARBA" id="ARBA00022723"/>
    </source>
</evidence>
<dbReference type="Pfam" id="PF03120">
    <property type="entry name" value="OB_DNA_ligase"/>
    <property type="match status" value="1"/>
</dbReference>
<dbReference type="GO" id="GO:0006281">
    <property type="term" value="P:DNA repair"/>
    <property type="evidence" value="ECO:0007669"/>
    <property type="project" value="InterPro"/>
</dbReference>
<organism evidence="10">
    <name type="scientific">viral metagenome</name>
    <dbReference type="NCBI Taxonomy" id="1070528"/>
    <lineage>
        <taxon>unclassified sequences</taxon>
        <taxon>metagenomes</taxon>
        <taxon>organismal metagenomes</taxon>
    </lineage>
</organism>
<dbReference type="GO" id="GO:0003911">
    <property type="term" value="F:DNA ligase (NAD+) activity"/>
    <property type="evidence" value="ECO:0007669"/>
    <property type="project" value="UniProtKB-EC"/>
</dbReference>
<keyword evidence="3" id="KW-0235">DNA replication</keyword>
<dbReference type="InterPro" id="IPR004150">
    <property type="entry name" value="NAD_DNA_ligase_OB"/>
</dbReference>
<sequence>MERTNSTKKKTKKIDNNASKNNSTKKMNAKPKTLTLANVLEKRKMAAFKELSENPIPYLEKQSTETIAKLIKEASYKYYEGNPPISDDIFDIMKNYLSSREPNHEVLKEIGASAPGEKVKLPYYMGSLDKIREDEKALESWKSKHGGKVVISDKLDGNSALLVYSSKGTIKMYSRGDGFEGQDISHLIPIIQGVPKNLKECAIRGELIISKDNWKTKGKGANARNAVAGVMHSKHPDKVLASIVEFVAYEQLHPRIKISESIGSLKDAGFHVVYNQEENSSDLTMDNLSKILIDRRLNSPYEVDGIVIFHDDNHNQVSGKNPSYAFAFKSILTHEEAEVIVKEVQWNASKDGYLKPLIYFDPVVLAGATIQKATGFNGQYIESNTIGPGSRIVIIRSGDVIPHIVRVLSKSASGKPSFPDVEYKWNETHVDIMLLDKSKASDVMIKQMAHFASVFDMKGVGSGIVERLYNNGIDTIKKLLSLTVEQLLKMDGFQKKSAEKLVNEIKESLKKADCLTFMVASNLFGRAIGEKKLKHIVTNFPTILQGYKPTETELSKVDGIGSVTATQFLDGLPLFFDFMKDIGIPCDKKIEVKPVVISTKSSLSHLIVVFTGMRDKELEVEIESRGGKIGSSVSKKTTVLVAKDPSEDSGKVKTAKELGVEVLDFESFKKKYIE</sequence>
<dbReference type="Pfam" id="PF00533">
    <property type="entry name" value="BRCT"/>
    <property type="match status" value="1"/>
</dbReference>
<keyword evidence="5" id="KW-0862">Zinc</keyword>
<dbReference type="SUPFAM" id="SSF47781">
    <property type="entry name" value="RuvA domain 2-like"/>
    <property type="match status" value="1"/>
</dbReference>
<dbReference type="PIRSF" id="PIRSF001604">
    <property type="entry name" value="LigA"/>
    <property type="match status" value="1"/>
</dbReference>
<dbReference type="GO" id="GO:0046872">
    <property type="term" value="F:metal ion binding"/>
    <property type="evidence" value="ECO:0007669"/>
    <property type="project" value="UniProtKB-KW"/>
</dbReference>
<keyword evidence="2" id="KW-0436">Ligase</keyword>